<proteinExistence type="predicted"/>
<dbReference type="Proteomes" id="UP001190700">
    <property type="component" value="Unassembled WGS sequence"/>
</dbReference>
<sequence>MHTALAKVTQELHKLQAQVAILTTSGPDVVTSPAGASAAVVLGDNAATATAPVPVTTTNMNTFLMNAGKASKSGHALPTKAGEFYVHCMSKGGSVPSMDSKDMYKAEICFQWFDAMATEAEKGMLLPAPPVADGERKKHVDADDKRRIAAKLNNLVVARLVDYFKSTSKGEAAVPKGLRDPTKGPFTLPV</sequence>
<dbReference type="AlphaFoldDB" id="A0AAE0BBL3"/>
<evidence type="ECO:0000313" key="2">
    <source>
        <dbReference type="Proteomes" id="UP001190700"/>
    </source>
</evidence>
<keyword evidence="2" id="KW-1185">Reference proteome</keyword>
<comment type="caution">
    <text evidence="1">The sequence shown here is derived from an EMBL/GenBank/DDBJ whole genome shotgun (WGS) entry which is preliminary data.</text>
</comment>
<gene>
    <name evidence="1" type="ORF">CYMTET_56970</name>
</gene>
<evidence type="ECO:0000313" key="1">
    <source>
        <dbReference type="EMBL" id="KAK3232684.1"/>
    </source>
</evidence>
<name>A0AAE0BBL3_9CHLO</name>
<accession>A0AAE0BBL3</accession>
<organism evidence="1 2">
    <name type="scientific">Cymbomonas tetramitiformis</name>
    <dbReference type="NCBI Taxonomy" id="36881"/>
    <lineage>
        <taxon>Eukaryota</taxon>
        <taxon>Viridiplantae</taxon>
        <taxon>Chlorophyta</taxon>
        <taxon>Pyramimonadophyceae</taxon>
        <taxon>Pyramimonadales</taxon>
        <taxon>Pyramimonadaceae</taxon>
        <taxon>Cymbomonas</taxon>
    </lineage>
</organism>
<reference evidence="1 2" key="1">
    <citation type="journal article" date="2015" name="Genome Biol. Evol.">
        <title>Comparative Genomics of a Bacterivorous Green Alga Reveals Evolutionary Causalities and Consequences of Phago-Mixotrophic Mode of Nutrition.</title>
        <authorList>
            <person name="Burns J.A."/>
            <person name="Paasch A."/>
            <person name="Narechania A."/>
            <person name="Kim E."/>
        </authorList>
    </citation>
    <scope>NUCLEOTIDE SEQUENCE [LARGE SCALE GENOMIC DNA]</scope>
    <source>
        <strain evidence="1 2">PLY_AMNH</strain>
    </source>
</reference>
<dbReference type="EMBL" id="LGRX02035927">
    <property type="protein sequence ID" value="KAK3232684.1"/>
    <property type="molecule type" value="Genomic_DNA"/>
</dbReference>
<feature type="non-terminal residue" evidence="1">
    <location>
        <position position="190"/>
    </location>
</feature>
<protein>
    <submittedName>
        <fullName evidence="1">Uncharacterized protein</fullName>
    </submittedName>
</protein>